<evidence type="ECO:0000256" key="8">
    <source>
        <dbReference type="SAM" id="MobiDB-lite"/>
    </source>
</evidence>
<evidence type="ECO:0000313" key="12">
    <source>
        <dbReference type="RefSeq" id="XP_029281994.1"/>
    </source>
</evidence>
<evidence type="ECO:0000256" key="4">
    <source>
        <dbReference type="ARBA" id="ARBA00022889"/>
    </source>
</evidence>
<feature type="region of interest" description="Disordered" evidence="8">
    <location>
        <begin position="57"/>
        <end position="99"/>
    </location>
</feature>
<name>A0A6J2P9G1_COTGO</name>
<dbReference type="PANTHER" id="PTHR16677:SF1">
    <property type="entry name" value="HEMATOPOIETIC PROGENITOR CELL ANTIGEN CD34"/>
    <property type="match status" value="1"/>
</dbReference>
<dbReference type="InterPro" id="IPR008083">
    <property type="entry name" value="CD34"/>
</dbReference>
<feature type="region of interest" description="Disordered" evidence="8">
    <location>
        <begin position="266"/>
        <end position="326"/>
    </location>
</feature>
<accession>A0A6J2P9G1</accession>
<feature type="transmembrane region" description="Helical" evidence="9">
    <location>
        <begin position="229"/>
        <end position="249"/>
    </location>
</feature>
<keyword evidence="11" id="KW-1185">Reference proteome</keyword>
<evidence type="ECO:0000256" key="9">
    <source>
        <dbReference type="SAM" id="Phobius"/>
    </source>
</evidence>
<feature type="signal peptide" evidence="10">
    <location>
        <begin position="1"/>
        <end position="30"/>
    </location>
</feature>
<dbReference type="AlphaFoldDB" id="A0A6J2P9G1"/>
<evidence type="ECO:0000256" key="2">
    <source>
        <dbReference type="ARBA" id="ARBA00022692"/>
    </source>
</evidence>
<proteinExistence type="predicted"/>
<dbReference type="RefSeq" id="XP_029281994.1">
    <property type="nucleotide sequence ID" value="XM_029426134.1"/>
</dbReference>
<keyword evidence="3 10" id="KW-0732">Signal</keyword>
<dbReference type="PANTHER" id="PTHR16677">
    <property type="entry name" value="HEMATOPOIETIC PROGENITOR CELL ANTIGEN CD34"/>
    <property type="match status" value="1"/>
</dbReference>
<gene>
    <name evidence="12" type="primary">cd34</name>
</gene>
<comment type="subcellular location">
    <subcellularLocation>
        <location evidence="1">Membrane</location>
        <topology evidence="1">Single-pass type I membrane protein</topology>
    </subcellularLocation>
</comment>
<keyword evidence="2 9" id="KW-0812">Transmembrane</keyword>
<dbReference type="CTD" id="947"/>
<dbReference type="GO" id="GO:0005886">
    <property type="term" value="C:plasma membrane"/>
    <property type="evidence" value="ECO:0007669"/>
    <property type="project" value="UniProtKB-ARBA"/>
</dbReference>
<keyword evidence="4" id="KW-0130">Cell adhesion</keyword>
<feature type="compositionally biased region" description="Low complexity" evidence="8">
    <location>
        <begin position="57"/>
        <end position="87"/>
    </location>
</feature>
<dbReference type="KEGG" id="cgob:115004492"/>
<organism evidence="11 12">
    <name type="scientific">Cottoperca gobio</name>
    <name type="common">Frogmouth</name>
    <name type="synonym">Aphritis gobio</name>
    <dbReference type="NCBI Taxonomy" id="56716"/>
    <lineage>
        <taxon>Eukaryota</taxon>
        <taxon>Metazoa</taxon>
        <taxon>Chordata</taxon>
        <taxon>Craniata</taxon>
        <taxon>Vertebrata</taxon>
        <taxon>Euteleostomi</taxon>
        <taxon>Actinopterygii</taxon>
        <taxon>Neopterygii</taxon>
        <taxon>Teleostei</taxon>
        <taxon>Neoteleostei</taxon>
        <taxon>Acanthomorphata</taxon>
        <taxon>Eupercaria</taxon>
        <taxon>Perciformes</taxon>
        <taxon>Notothenioidei</taxon>
        <taxon>Bovichtidae</taxon>
        <taxon>Cottoperca</taxon>
    </lineage>
</organism>
<dbReference type="Pfam" id="PF06365">
    <property type="entry name" value="CD34_antigen"/>
    <property type="match status" value="1"/>
</dbReference>
<keyword evidence="6 9" id="KW-0472">Membrane</keyword>
<reference evidence="12" key="1">
    <citation type="submission" date="2025-08" db="UniProtKB">
        <authorList>
            <consortium name="RefSeq"/>
        </authorList>
    </citation>
    <scope>IDENTIFICATION</scope>
</reference>
<evidence type="ECO:0000256" key="1">
    <source>
        <dbReference type="ARBA" id="ARBA00004479"/>
    </source>
</evidence>
<evidence type="ECO:0000256" key="3">
    <source>
        <dbReference type="ARBA" id="ARBA00022729"/>
    </source>
</evidence>
<dbReference type="InParanoid" id="A0A6J2P9G1"/>
<dbReference type="Proteomes" id="UP000504630">
    <property type="component" value="Unplaced"/>
</dbReference>
<evidence type="ECO:0000256" key="10">
    <source>
        <dbReference type="SAM" id="SignalP"/>
    </source>
</evidence>
<dbReference type="InterPro" id="IPR013836">
    <property type="entry name" value="CD34/Podocalyxin"/>
</dbReference>
<dbReference type="GeneID" id="115004492"/>
<sequence>MAMWRMNGLWRRMAGALLLCALLLSSEVMCQDDAGTAAPAADAETVAAASSAPGASAAADVGTAPTAAPTAAPSAAAGESDASATPANNPLSAPLPTIALDNLQGGGPSAATAAPVVDDTVADDSLIVRTVVPDVMCVGKEDISESEAVKAVMATDDCEATKRIIQENPAGWCRKENCNLKVFQSGNTVLLASEDANLETLAKALKSEHLKEKLGVTKTETPSSSGSSVFVGILVSGLLAAIAITVGYLKCQRRTETKGVRLAEEAHPADQENQGNTLVSVAPLNPPPETPEKPSINGESPPEADKPQPPPPTNGHSTTKTADTEL</sequence>
<feature type="chain" id="PRO_5026660801" evidence="10">
    <location>
        <begin position="31"/>
        <end position="326"/>
    </location>
</feature>
<keyword evidence="7" id="KW-0325">Glycoprotein</keyword>
<evidence type="ECO:0000256" key="5">
    <source>
        <dbReference type="ARBA" id="ARBA00022989"/>
    </source>
</evidence>
<feature type="compositionally biased region" description="Polar residues" evidence="8">
    <location>
        <begin position="314"/>
        <end position="326"/>
    </location>
</feature>
<evidence type="ECO:0000256" key="6">
    <source>
        <dbReference type="ARBA" id="ARBA00023136"/>
    </source>
</evidence>
<protein>
    <submittedName>
        <fullName evidence="12">Uncharacterized protein cd34 isoform X1</fullName>
    </submittedName>
</protein>
<evidence type="ECO:0000313" key="11">
    <source>
        <dbReference type="Proteomes" id="UP000504630"/>
    </source>
</evidence>
<dbReference type="GO" id="GO:0007155">
    <property type="term" value="P:cell adhesion"/>
    <property type="evidence" value="ECO:0007669"/>
    <property type="project" value="UniProtKB-KW"/>
</dbReference>
<keyword evidence="5 9" id="KW-1133">Transmembrane helix</keyword>
<dbReference type="OrthoDB" id="8945512at2759"/>
<evidence type="ECO:0000256" key="7">
    <source>
        <dbReference type="ARBA" id="ARBA00023180"/>
    </source>
</evidence>